<gene>
    <name evidence="3" type="ORF">VTL71DRAFT_9602</name>
</gene>
<reference evidence="3 4" key="1">
    <citation type="journal article" date="2024" name="Commun. Biol.">
        <title>Comparative genomic analysis of thermophilic fungi reveals convergent evolutionary adaptations and gene losses.</title>
        <authorList>
            <person name="Steindorff A.S."/>
            <person name="Aguilar-Pontes M.V."/>
            <person name="Robinson A.J."/>
            <person name="Andreopoulos B."/>
            <person name="LaButti K."/>
            <person name="Kuo A."/>
            <person name="Mondo S."/>
            <person name="Riley R."/>
            <person name="Otillar R."/>
            <person name="Haridas S."/>
            <person name="Lipzen A."/>
            <person name="Grimwood J."/>
            <person name="Schmutz J."/>
            <person name="Clum A."/>
            <person name="Reid I.D."/>
            <person name="Moisan M.C."/>
            <person name="Butler G."/>
            <person name="Nguyen T.T.M."/>
            <person name="Dewar K."/>
            <person name="Conant G."/>
            <person name="Drula E."/>
            <person name="Henrissat B."/>
            <person name="Hansel C."/>
            <person name="Singer S."/>
            <person name="Hutchinson M.I."/>
            <person name="de Vries R.P."/>
            <person name="Natvig D.O."/>
            <person name="Powell A.J."/>
            <person name="Tsang A."/>
            <person name="Grigoriev I.V."/>
        </authorList>
    </citation>
    <scope>NUCLEOTIDE SEQUENCE [LARGE SCALE GENOMIC DNA]</scope>
    <source>
        <strain evidence="3 4">CBS 494.80</strain>
    </source>
</reference>
<proteinExistence type="predicted"/>
<evidence type="ECO:0000256" key="1">
    <source>
        <dbReference type="ARBA" id="ARBA00023242"/>
    </source>
</evidence>
<dbReference type="EMBL" id="JAZHXI010000023">
    <property type="protein sequence ID" value="KAL2060207.1"/>
    <property type="molecule type" value="Genomic_DNA"/>
</dbReference>
<dbReference type="InterPro" id="IPR001138">
    <property type="entry name" value="Zn2Cys6_DnaBD"/>
</dbReference>
<protein>
    <recommendedName>
        <fullName evidence="2">Zn(2)-C6 fungal-type domain-containing protein</fullName>
    </recommendedName>
</protein>
<organism evidence="3 4">
    <name type="scientific">Oculimacula yallundae</name>
    <dbReference type="NCBI Taxonomy" id="86028"/>
    <lineage>
        <taxon>Eukaryota</taxon>
        <taxon>Fungi</taxon>
        <taxon>Dikarya</taxon>
        <taxon>Ascomycota</taxon>
        <taxon>Pezizomycotina</taxon>
        <taxon>Leotiomycetes</taxon>
        <taxon>Helotiales</taxon>
        <taxon>Ploettnerulaceae</taxon>
        <taxon>Oculimacula</taxon>
    </lineage>
</organism>
<dbReference type="PROSITE" id="PS50048">
    <property type="entry name" value="ZN2_CY6_FUNGAL_2"/>
    <property type="match status" value="1"/>
</dbReference>
<dbReference type="Proteomes" id="UP001595075">
    <property type="component" value="Unassembled WGS sequence"/>
</dbReference>
<evidence type="ECO:0000313" key="4">
    <source>
        <dbReference type="Proteomes" id="UP001595075"/>
    </source>
</evidence>
<dbReference type="InterPro" id="IPR036864">
    <property type="entry name" value="Zn2-C6_fun-type_DNA-bd_sf"/>
</dbReference>
<evidence type="ECO:0000313" key="3">
    <source>
        <dbReference type="EMBL" id="KAL2060207.1"/>
    </source>
</evidence>
<dbReference type="PANTHER" id="PTHR38791">
    <property type="entry name" value="ZN(II)2CYS6 TRANSCRIPTION FACTOR (EUROFUNG)-RELATED-RELATED"/>
    <property type="match status" value="1"/>
</dbReference>
<dbReference type="CDD" id="cd00067">
    <property type="entry name" value="GAL4"/>
    <property type="match status" value="1"/>
</dbReference>
<accession>A0ABR4BRA2</accession>
<feature type="domain" description="Zn(2)-C6 fungal-type" evidence="2">
    <location>
        <begin position="9"/>
        <end position="37"/>
    </location>
</feature>
<keyword evidence="4" id="KW-1185">Reference proteome</keyword>
<dbReference type="Gene3D" id="4.10.240.10">
    <property type="entry name" value="Zn(2)-C6 fungal-type DNA-binding domain"/>
    <property type="match status" value="1"/>
</dbReference>
<dbReference type="PROSITE" id="PS00463">
    <property type="entry name" value="ZN2_CY6_FUNGAL_1"/>
    <property type="match status" value="1"/>
</dbReference>
<dbReference type="Pfam" id="PF00172">
    <property type="entry name" value="Zn_clus"/>
    <property type="match status" value="1"/>
</dbReference>
<sequence>MVNNGVSGACEACKQRHKKCDESRPSCLRCSKARRVCPGYNTKKNMKFVNYSGEVDWNTSVQSLPVNTVSPSESSENETLDWEHIEDQARIDFYKDYCIYSPNQDISRGYLSGLPALTRNAGPTSDVAKACTTIALASLGLKSRDQKISKRAQNLHTSLLRSFSLSISTGDTFISVESLITATLLGLHEKQIIINVDTDSYNGAHIAHAQGVSAILTSKTSPFNLVCGGKLFKAATTSHQSSGPDHEAEIQRLPNWQHTPPDPNKVASRLSILCTPLSRHGAVPIDEIFARTEPLYNRAMSLLARDSTLDELSCVKRDAENLKDEYNLWQASLPEEWVPREVRVLKPRGVESSTPKVGYWPGPVDIYHDPYIATIWNAYRKARLLVINIIMSCYNRICTFPEHEEINPAIYTEIAELSAGIISSIPFVLSADVHAFLESIDNHSPVIPGKPVGGLLVMHTLYVISVLPIINPQVQRYLRDCLTWIGEHMKIGQAVILSKCATNDLFEYVTEAHGNTDPEFLL</sequence>
<comment type="caution">
    <text evidence="3">The sequence shown here is derived from an EMBL/GenBank/DDBJ whole genome shotgun (WGS) entry which is preliminary data.</text>
</comment>
<dbReference type="PANTHER" id="PTHR38791:SF5">
    <property type="entry name" value="TRANSCRIPTION FACTOR DBAG-RELATED"/>
    <property type="match status" value="1"/>
</dbReference>
<dbReference type="InterPro" id="IPR053175">
    <property type="entry name" value="DHMBA_Reg_Transcription_Factor"/>
</dbReference>
<dbReference type="SUPFAM" id="SSF57701">
    <property type="entry name" value="Zn2/Cys6 DNA-binding domain"/>
    <property type="match status" value="1"/>
</dbReference>
<dbReference type="SMART" id="SM00066">
    <property type="entry name" value="GAL4"/>
    <property type="match status" value="1"/>
</dbReference>
<evidence type="ECO:0000259" key="2">
    <source>
        <dbReference type="PROSITE" id="PS50048"/>
    </source>
</evidence>
<keyword evidence="1" id="KW-0539">Nucleus</keyword>
<name>A0ABR4BRA2_9HELO</name>